<keyword evidence="1" id="KW-1133">Transmembrane helix</keyword>
<keyword evidence="4" id="KW-1185">Reference proteome</keyword>
<dbReference type="EMBL" id="JAAGRQ010000112">
    <property type="protein sequence ID" value="NDY58541.1"/>
    <property type="molecule type" value="Genomic_DNA"/>
</dbReference>
<feature type="non-terminal residue" evidence="3">
    <location>
        <position position="273"/>
    </location>
</feature>
<feature type="transmembrane region" description="Helical" evidence="1">
    <location>
        <begin position="158"/>
        <end position="176"/>
    </location>
</feature>
<feature type="transmembrane region" description="Helical" evidence="1">
    <location>
        <begin position="55"/>
        <end position="74"/>
    </location>
</feature>
<dbReference type="Proteomes" id="UP000469724">
    <property type="component" value="Unassembled WGS sequence"/>
</dbReference>
<comment type="caution">
    <text evidence="3">The sequence shown here is derived from an EMBL/GenBank/DDBJ whole genome shotgun (WGS) entry which is preliminary data.</text>
</comment>
<name>A0A7K3NQY6_9BACT</name>
<dbReference type="InterPro" id="IPR058581">
    <property type="entry name" value="TM_HPP"/>
</dbReference>
<dbReference type="Pfam" id="PF04982">
    <property type="entry name" value="TM_HPP"/>
    <property type="match status" value="1"/>
</dbReference>
<gene>
    <name evidence="3" type="ORF">G3N56_17545</name>
</gene>
<protein>
    <submittedName>
        <fullName evidence="3">HPP family protein</fullName>
    </submittedName>
</protein>
<feature type="domain" description="HPP transmembrane region" evidence="2">
    <location>
        <begin position="24"/>
        <end position="175"/>
    </location>
</feature>
<evidence type="ECO:0000259" key="2">
    <source>
        <dbReference type="Pfam" id="PF04982"/>
    </source>
</evidence>
<feature type="transmembrane region" description="Helical" evidence="1">
    <location>
        <begin position="222"/>
        <end position="242"/>
    </location>
</feature>
<keyword evidence="1" id="KW-0472">Membrane</keyword>
<proteinExistence type="predicted"/>
<evidence type="ECO:0000256" key="1">
    <source>
        <dbReference type="SAM" id="Phobius"/>
    </source>
</evidence>
<feature type="transmembrane region" description="Helical" evidence="1">
    <location>
        <begin position="81"/>
        <end position="101"/>
    </location>
</feature>
<dbReference type="RefSeq" id="WP_163303613.1">
    <property type="nucleotide sequence ID" value="NZ_JAAGRQ010000112.1"/>
</dbReference>
<evidence type="ECO:0000313" key="4">
    <source>
        <dbReference type="Proteomes" id="UP000469724"/>
    </source>
</evidence>
<reference evidence="3 4" key="1">
    <citation type="submission" date="2020-02" db="EMBL/GenBank/DDBJ databases">
        <title>Comparative genomics of sulfur disproportionating microorganisms.</title>
        <authorList>
            <person name="Ward L.M."/>
            <person name="Bertran E."/>
            <person name="Johnston D.T."/>
        </authorList>
    </citation>
    <scope>NUCLEOTIDE SEQUENCE [LARGE SCALE GENOMIC DNA]</scope>
    <source>
        <strain evidence="3 4">DSM 3696</strain>
    </source>
</reference>
<dbReference type="AlphaFoldDB" id="A0A7K3NQY6"/>
<sequence length="273" mass="28579">MIQIRLKPPCRREFRQDVYGPGVISLSRLIWGSAGAGLFLFLAALVSEACGVGVLYPPLAATCFISAACAYLRVARPRQVIAGHFVSTVGGLVAVFAVNWAVSDPALALPLKLGLAVALAAALMQVFDADHPPAAATAAIPAILPLPADTLVLPVHMAWGAVMVVGFSLAWNRVWFEFPAPEDGTCASRRRFGLERIELAGLVLCAAAFALMALRPVSEGCYLAGMWVMLAGVAAFLAQPFVTGMVIGGEARECPPGLPHLPPSGGKRDDPPG</sequence>
<accession>A0A7K3NQY6</accession>
<feature type="transmembrane region" description="Helical" evidence="1">
    <location>
        <begin position="21"/>
        <end position="43"/>
    </location>
</feature>
<keyword evidence="1" id="KW-0812">Transmembrane</keyword>
<organism evidence="3 4">
    <name type="scientific">Desulfolutivibrio sulfodismutans</name>
    <dbReference type="NCBI Taxonomy" id="63561"/>
    <lineage>
        <taxon>Bacteria</taxon>
        <taxon>Pseudomonadati</taxon>
        <taxon>Thermodesulfobacteriota</taxon>
        <taxon>Desulfovibrionia</taxon>
        <taxon>Desulfovibrionales</taxon>
        <taxon>Desulfovibrionaceae</taxon>
        <taxon>Desulfolutivibrio</taxon>
    </lineage>
</organism>
<evidence type="ECO:0000313" key="3">
    <source>
        <dbReference type="EMBL" id="NDY58541.1"/>
    </source>
</evidence>
<feature type="transmembrane region" description="Helical" evidence="1">
    <location>
        <begin position="197"/>
        <end position="216"/>
    </location>
</feature>